<proteinExistence type="predicted"/>
<dbReference type="Gene3D" id="3.40.50.150">
    <property type="entry name" value="Vaccinia Virus protein VP39"/>
    <property type="match status" value="1"/>
</dbReference>
<feature type="region of interest" description="Disordered" evidence="1">
    <location>
        <begin position="367"/>
        <end position="395"/>
    </location>
</feature>
<dbReference type="InterPro" id="IPR006342">
    <property type="entry name" value="FkbM_mtfrase"/>
</dbReference>
<comment type="caution">
    <text evidence="2">The sequence shown here is derived from an EMBL/GenBank/DDBJ whole genome shotgun (WGS) entry which is preliminary data.</text>
</comment>
<evidence type="ECO:0000256" key="1">
    <source>
        <dbReference type="SAM" id="MobiDB-lite"/>
    </source>
</evidence>
<name>A0ABP0MEZ9_9DINO</name>
<dbReference type="InterPro" id="IPR029063">
    <property type="entry name" value="SAM-dependent_MTases_sf"/>
</dbReference>
<dbReference type="SUPFAM" id="SSF53335">
    <property type="entry name" value="S-adenosyl-L-methionine-dependent methyltransferases"/>
    <property type="match status" value="1"/>
</dbReference>
<keyword evidence="3" id="KW-1185">Reference proteome</keyword>
<sequence length="673" mass="74056">MLRCFSRIDRKRAPRRPGVPGEVSSSLQLLEVGANLGDCSLWAAAHLGRRGRLRAAWAVEPLPPVAAALRRSVRRNGWEQKVQVIEALAGERSGERGRLHFVGHADGNPFASASAAPQSPSSAVPSVTARVVTVAQLLRLRVKKVATILKLYAYGDLRDVLRGAGAALRRADALWLAFAAGQLKHPAAAAVKLFALLKHHFGCLALPSFQVDWCRCGATRMATGRRQRETEGDGPLASSNRWEEECLYHGLRGGFQARLSPLQALEHRGERVHVHVHANVDAATPRRGAGMLLRTLTATAPDGETLRSWLRVLFLGARRAGASAADADEKCRRKKTSRSEAVTRLEFFHDGGSPRLRRDCLRMGDMRPPNLPLEDDDRAEKWQGDPAGHMAEREPRLPLAGSTSVFSSTSIGSGWAMSPRFDSDVDDFWVKLPERPKSATASPRKPPGRPQRRRTSNGGQAGGALEGREKQAVPVKELVPPEVMKKVLDIARGGALVIEMLWSTSSYLPAHNNGQKYKQIAGELQELLEGRLSRGFPLPVLTLESPVKVKKAQGIYDRYSEWERDFNLVPSNGSYAYAVPSRVGAFEVHLVQGIWDPQRCTAALGPHQGPPVTGAWGVVCSACAQRWQGQKPPEVTTEEQKKEYEKQMKEQPRGAQKREDLTRISQKMPKLIQ</sequence>
<dbReference type="NCBIfam" id="TIGR01444">
    <property type="entry name" value="fkbM_fam"/>
    <property type="match status" value="1"/>
</dbReference>
<feature type="compositionally biased region" description="Basic residues" evidence="1">
    <location>
        <begin position="446"/>
        <end position="455"/>
    </location>
</feature>
<evidence type="ECO:0000313" key="3">
    <source>
        <dbReference type="Proteomes" id="UP001642464"/>
    </source>
</evidence>
<reference evidence="2 3" key="1">
    <citation type="submission" date="2024-02" db="EMBL/GenBank/DDBJ databases">
        <authorList>
            <person name="Chen Y."/>
            <person name="Shah S."/>
            <person name="Dougan E. K."/>
            <person name="Thang M."/>
            <person name="Chan C."/>
        </authorList>
    </citation>
    <scope>NUCLEOTIDE SEQUENCE [LARGE SCALE GENOMIC DNA]</scope>
</reference>
<feature type="region of interest" description="Disordered" evidence="1">
    <location>
        <begin position="434"/>
        <end position="471"/>
    </location>
</feature>
<protein>
    <submittedName>
        <fullName evidence="2">WW domain-containing protein</fullName>
    </submittedName>
</protein>
<accession>A0ABP0MEZ9</accession>
<feature type="region of interest" description="Disordered" evidence="1">
    <location>
        <begin position="629"/>
        <end position="673"/>
    </location>
</feature>
<evidence type="ECO:0000313" key="2">
    <source>
        <dbReference type="EMBL" id="CAK9049294.1"/>
    </source>
</evidence>
<organism evidence="2 3">
    <name type="scientific">Durusdinium trenchii</name>
    <dbReference type="NCBI Taxonomy" id="1381693"/>
    <lineage>
        <taxon>Eukaryota</taxon>
        <taxon>Sar</taxon>
        <taxon>Alveolata</taxon>
        <taxon>Dinophyceae</taxon>
        <taxon>Suessiales</taxon>
        <taxon>Symbiodiniaceae</taxon>
        <taxon>Durusdinium</taxon>
    </lineage>
</organism>
<feature type="compositionally biased region" description="Basic and acidic residues" evidence="1">
    <location>
        <begin position="638"/>
        <end position="662"/>
    </location>
</feature>
<dbReference type="EMBL" id="CAXAMM010021112">
    <property type="protein sequence ID" value="CAK9049294.1"/>
    <property type="molecule type" value="Genomic_DNA"/>
</dbReference>
<dbReference type="Proteomes" id="UP001642464">
    <property type="component" value="Unassembled WGS sequence"/>
</dbReference>
<gene>
    <name evidence="2" type="ORF">SCF082_LOCUS27332</name>
</gene>